<keyword evidence="2" id="KW-1185">Reference proteome</keyword>
<accession>A0A1N6XL17</accession>
<organism evidence="1 2">
    <name type="scientific">Marinobacterium stanieri</name>
    <dbReference type="NCBI Taxonomy" id="49186"/>
    <lineage>
        <taxon>Bacteria</taxon>
        <taxon>Pseudomonadati</taxon>
        <taxon>Pseudomonadota</taxon>
        <taxon>Gammaproteobacteria</taxon>
        <taxon>Oceanospirillales</taxon>
        <taxon>Oceanospirillaceae</taxon>
        <taxon>Marinobacterium</taxon>
    </lineage>
</organism>
<gene>
    <name evidence="1" type="ORF">SAMN05421647_11484</name>
</gene>
<dbReference type="STRING" id="49186.SAMN05421647_11484"/>
<evidence type="ECO:0000313" key="1">
    <source>
        <dbReference type="EMBL" id="SIR03012.1"/>
    </source>
</evidence>
<dbReference type="RefSeq" id="WP_076466364.1">
    <property type="nucleotide sequence ID" value="NZ_FTMN01000014.1"/>
</dbReference>
<reference evidence="1 2" key="1">
    <citation type="submission" date="2017-01" db="EMBL/GenBank/DDBJ databases">
        <authorList>
            <person name="Mah S.A."/>
            <person name="Swanson W.J."/>
            <person name="Moy G.W."/>
            <person name="Vacquier V.D."/>
        </authorList>
    </citation>
    <scope>NUCLEOTIDE SEQUENCE [LARGE SCALE GENOMIC DNA]</scope>
    <source>
        <strain evidence="1 2">DSM 7027</strain>
    </source>
</reference>
<evidence type="ECO:0000313" key="2">
    <source>
        <dbReference type="Proteomes" id="UP000186895"/>
    </source>
</evidence>
<dbReference type="Proteomes" id="UP000186895">
    <property type="component" value="Unassembled WGS sequence"/>
</dbReference>
<dbReference type="AlphaFoldDB" id="A0A1N6XL17"/>
<protein>
    <submittedName>
        <fullName evidence="1">Uncharacterized protein</fullName>
    </submittedName>
</protein>
<proteinExistence type="predicted"/>
<sequence>MLWSDSLLIEGEHYPELVHQEEADKYERQAISLLIDVLDAEKSGDDKAIKQSAQLVSIYCWTSENLKAEFMPQAQAEIKAREDYRMEQAEKLARLTSTQESMTQSSAEFTFSFPAAAGVQACRQGASTLPLKCHTRRL</sequence>
<dbReference type="EMBL" id="FTMN01000014">
    <property type="protein sequence ID" value="SIR03012.1"/>
    <property type="molecule type" value="Genomic_DNA"/>
</dbReference>
<name>A0A1N6XL17_9GAMM</name>